<dbReference type="Proteomes" id="UP000646745">
    <property type="component" value="Unassembled WGS sequence"/>
</dbReference>
<dbReference type="InterPro" id="IPR018060">
    <property type="entry name" value="HTH_AraC"/>
</dbReference>
<dbReference type="SUPFAM" id="SSF46689">
    <property type="entry name" value="Homeodomain-like"/>
    <property type="match status" value="2"/>
</dbReference>
<keyword evidence="2" id="KW-0238">DNA-binding</keyword>
<dbReference type="Pfam" id="PF12833">
    <property type="entry name" value="HTH_18"/>
    <property type="match status" value="1"/>
</dbReference>
<dbReference type="PANTHER" id="PTHR47504:SF5">
    <property type="entry name" value="RIGHT ORIGIN-BINDING PROTEIN"/>
    <property type="match status" value="1"/>
</dbReference>
<evidence type="ECO:0000313" key="6">
    <source>
        <dbReference type="Proteomes" id="UP000646745"/>
    </source>
</evidence>
<organism evidence="5 6">
    <name type="scientific">Salinicola rhizosphaerae</name>
    <dbReference type="NCBI Taxonomy" id="1443141"/>
    <lineage>
        <taxon>Bacteria</taxon>
        <taxon>Pseudomonadati</taxon>
        <taxon>Pseudomonadota</taxon>
        <taxon>Gammaproteobacteria</taxon>
        <taxon>Oceanospirillales</taxon>
        <taxon>Halomonadaceae</taxon>
        <taxon>Salinicola</taxon>
    </lineage>
</organism>
<evidence type="ECO:0000313" key="5">
    <source>
        <dbReference type="EMBL" id="GHB30868.1"/>
    </source>
</evidence>
<proteinExistence type="predicted"/>
<accession>A0ABQ3EHE0</accession>
<feature type="domain" description="HTH araC/xylS-type" evidence="4">
    <location>
        <begin position="20"/>
        <end position="103"/>
    </location>
</feature>
<name>A0ABQ3EHE0_9GAMM</name>
<keyword evidence="6" id="KW-1185">Reference proteome</keyword>
<gene>
    <name evidence="5" type="ORF">GCM10009038_32110</name>
</gene>
<dbReference type="EMBL" id="BMZI01000007">
    <property type="protein sequence ID" value="GHB30868.1"/>
    <property type="molecule type" value="Genomic_DNA"/>
</dbReference>
<evidence type="ECO:0000259" key="4">
    <source>
        <dbReference type="PROSITE" id="PS01124"/>
    </source>
</evidence>
<dbReference type="InterPro" id="IPR009057">
    <property type="entry name" value="Homeodomain-like_sf"/>
</dbReference>
<comment type="caution">
    <text evidence="5">The sequence shown here is derived from an EMBL/GenBank/DDBJ whole genome shotgun (WGS) entry which is preliminary data.</text>
</comment>
<reference evidence="6" key="1">
    <citation type="journal article" date="2019" name="Int. J. Syst. Evol. Microbiol.">
        <title>The Global Catalogue of Microorganisms (GCM) 10K type strain sequencing project: providing services to taxonomists for standard genome sequencing and annotation.</title>
        <authorList>
            <consortium name="The Broad Institute Genomics Platform"/>
            <consortium name="The Broad Institute Genome Sequencing Center for Infectious Disease"/>
            <person name="Wu L."/>
            <person name="Ma J."/>
        </authorList>
    </citation>
    <scope>NUCLEOTIDE SEQUENCE [LARGE SCALE GENOMIC DNA]</scope>
    <source>
        <strain evidence="6">KCTC 32998</strain>
    </source>
</reference>
<evidence type="ECO:0000256" key="3">
    <source>
        <dbReference type="ARBA" id="ARBA00023163"/>
    </source>
</evidence>
<dbReference type="RefSeq" id="WP_189445736.1">
    <property type="nucleotide sequence ID" value="NZ_BMZI01000007.1"/>
</dbReference>
<sequence>MRTEDVRKAEVMFDDDTHHSVEALSKTIGYSPAHLRRVFKRQFGVSPAKYRSTRRLEQAALLLRYTSDKVSAIASQTSHGSPAIFTRAFCGHYHMSPSAYRRAHASGDGRQPASSITVNIGYELPRTFLVTRAYGSEILPEVAKGWHYFCQRSRMTREAHAHARPAILFRDHPVTTPRERLRVEYGYLIAHPEDHLRIPSHFDYRHKPATLIASLIVHQESRIVPYLEWMIARGIQRSGLSITGEPAAAIWLEGLPGMSQAVIKLSIPCRQSI</sequence>
<keyword evidence="1" id="KW-0805">Transcription regulation</keyword>
<dbReference type="Gene3D" id="1.10.10.60">
    <property type="entry name" value="Homeodomain-like"/>
    <property type="match status" value="2"/>
</dbReference>
<evidence type="ECO:0000256" key="2">
    <source>
        <dbReference type="ARBA" id="ARBA00023125"/>
    </source>
</evidence>
<dbReference type="PROSITE" id="PS01124">
    <property type="entry name" value="HTH_ARAC_FAMILY_2"/>
    <property type="match status" value="1"/>
</dbReference>
<keyword evidence="3" id="KW-0804">Transcription</keyword>
<dbReference type="InterPro" id="IPR050959">
    <property type="entry name" value="MarA-like"/>
</dbReference>
<evidence type="ECO:0000256" key="1">
    <source>
        <dbReference type="ARBA" id="ARBA00023015"/>
    </source>
</evidence>
<protein>
    <recommendedName>
        <fullName evidence="4">HTH araC/xylS-type domain-containing protein</fullName>
    </recommendedName>
</protein>
<dbReference type="SMART" id="SM00342">
    <property type="entry name" value="HTH_ARAC"/>
    <property type="match status" value="1"/>
</dbReference>
<dbReference type="PANTHER" id="PTHR47504">
    <property type="entry name" value="RIGHT ORIGIN-BINDING PROTEIN"/>
    <property type="match status" value="1"/>
</dbReference>